<protein>
    <submittedName>
        <fullName evidence="2">Uncharacterized protein</fullName>
    </submittedName>
</protein>
<keyword evidence="3" id="KW-1185">Reference proteome</keyword>
<accession>A0AAV1WNU5</accession>
<evidence type="ECO:0000313" key="2">
    <source>
        <dbReference type="EMBL" id="CAL0310963.1"/>
    </source>
</evidence>
<comment type="caution">
    <text evidence="2">The sequence shown here is derived from an EMBL/GenBank/DDBJ whole genome shotgun (WGS) entry which is preliminary data.</text>
</comment>
<gene>
    <name evidence="2" type="ORF">LLUT_LOCUS12023</name>
</gene>
<proteinExistence type="predicted"/>
<name>A0AAV1WNU5_LUPLU</name>
<reference evidence="2 3" key="1">
    <citation type="submission" date="2024-03" db="EMBL/GenBank/DDBJ databases">
        <authorList>
            <person name="Martinez-Hernandez J."/>
        </authorList>
    </citation>
    <scope>NUCLEOTIDE SEQUENCE [LARGE SCALE GENOMIC DNA]</scope>
</reference>
<evidence type="ECO:0000256" key="1">
    <source>
        <dbReference type="SAM" id="MobiDB-lite"/>
    </source>
</evidence>
<organism evidence="2 3">
    <name type="scientific">Lupinus luteus</name>
    <name type="common">European yellow lupine</name>
    <dbReference type="NCBI Taxonomy" id="3873"/>
    <lineage>
        <taxon>Eukaryota</taxon>
        <taxon>Viridiplantae</taxon>
        <taxon>Streptophyta</taxon>
        <taxon>Embryophyta</taxon>
        <taxon>Tracheophyta</taxon>
        <taxon>Spermatophyta</taxon>
        <taxon>Magnoliopsida</taxon>
        <taxon>eudicotyledons</taxon>
        <taxon>Gunneridae</taxon>
        <taxon>Pentapetalae</taxon>
        <taxon>rosids</taxon>
        <taxon>fabids</taxon>
        <taxon>Fabales</taxon>
        <taxon>Fabaceae</taxon>
        <taxon>Papilionoideae</taxon>
        <taxon>50 kb inversion clade</taxon>
        <taxon>genistoids sensu lato</taxon>
        <taxon>core genistoids</taxon>
        <taxon>Genisteae</taxon>
        <taxon>Lupinus</taxon>
    </lineage>
</organism>
<dbReference type="AlphaFoldDB" id="A0AAV1WNU5"/>
<feature type="compositionally biased region" description="Gly residues" evidence="1">
    <location>
        <begin position="42"/>
        <end position="52"/>
    </location>
</feature>
<evidence type="ECO:0000313" key="3">
    <source>
        <dbReference type="Proteomes" id="UP001497480"/>
    </source>
</evidence>
<feature type="region of interest" description="Disordered" evidence="1">
    <location>
        <begin position="41"/>
        <end position="71"/>
    </location>
</feature>
<dbReference type="Proteomes" id="UP001497480">
    <property type="component" value="Unassembled WGS sequence"/>
</dbReference>
<dbReference type="EMBL" id="CAXHTB010000008">
    <property type="protein sequence ID" value="CAL0310963.1"/>
    <property type="molecule type" value="Genomic_DNA"/>
</dbReference>
<sequence length="71" mass="7605">MPFLIEREVLCGWKGYSPNTDGGERWRCRSSDWGKVKMSVGLGQGGGDGWGGSTTTLQGWGEGENGIQNGI</sequence>